<dbReference type="PROSITE" id="PS51257">
    <property type="entry name" value="PROKAR_LIPOPROTEIN"/>
    <property type="match status" value="1"/>
</dbReference>
<organism evidence="4 5">
    <name type="scientific">Thiomicrorhabdus xiamenensis</name>
    <dbReference type="NCBI Taxonomy" id="2739063"/>
    <lineage>
        <taxon>Bacteria</taxon>
        <taxon>Pseudomonadati</taxon>
        <taxon>Pseudomonadota</taxon>
        <taxon>Gammaproteobacteria</taxon>
        <taxon>Thiotrichales</taxon>
        <taxon>Piscirickettsiaceae</taxon>
        <taxon>Thiomicrorhabdus</taxon>
    </lineage>
</organism>
<dbReference type="RefSeq" id="WP_173286829.1">
    <property type="nucleotide sequence ID" value="NZ_CP054020.1"/>
</dbReference>
<keyword evidence="5" id="KW-1185">Reference proteome</keyword>
<evidence type="ECO:0000313" key="5">
    <source>
        <dbReference type="Proteomes" id="UP000504724"/>
    </source>
</evidence>
<dbReference type="GO" id="GO:1990281">
    <property type="term" value="C:efflux pump complex"/>
    <property type="evidence" value="ECO:0007669"/>
    <property type="project" value="TreeGrafter"/>
</dbReference>
<dbReference type="SUPFAM" id="SSF111369">
    <property type="entry name" value="HlyD-like secretion proteins"/>
    <property type="match status" value="1"/>
</dbReference>
<feature type="coiled-coil region" evidence="2">
    <location>
        <begin position="128"/>
        <end position="169"/>
    </location>
</feature>
<reference evidence="4 5" key="1">
    <citation type="submission" date="2020-05" db="EMBL/GenBank/DDBJ databases">
        <title>Thiomicrorhabdus sediminis sp.nov. and Thiomicrorhabdus xiamenensis sp.nov., novel sulfur-oxidizing bacteria isolated from coastal sediment.</title>
        <authorList>
            <person name="Liu X."/>
        </authorList>
    </citation>
    <scope>NUCLEOTIDE SEQUENCE [LARGE SCALE GENOMIC DNA]</scope>
    <source>
        <strain evidence="4 5">G2</strain>
    </source>
</reference>
<dbReference type="InterPro" id="IPR006143">
    <property type="entry name" value="RND_pump_MFP"/>
</dbReference>
<dbReference type="Gene3D" id="2.40.30.170">
    <property type="match status" value="1"/>
</dbReference>
<comment type="similarity">
    <text evidence="1">Belongs to the membrane fusion protein (MFP) (TC 8.A.1) family.</text>
</comment>
<evidence type="ECO:0000256" key="1">
    <source>
        <dbReference type="ARBA" id="ARBA00009477"/>
    </source>
</evidence>
<keyword evidence="2" id="KW-0175">Coiled coil</keyword>
<evidence type="ECO:0000256" key="2">
    <source>
        <dbReference type="SAM" id="Coils"/>
    </source>
</evidence>
<dbReference type="Gene3D" id="1.10.287.470">
    <property type="entry name" value="Helix hairpin bin"/>
    <property type="match status" value="1"/>
</dbReference>
<dbReference type="AlphaFoldDB" id="A0A7D4TFQ6"/>
<evidence type="ECO:0000313" key="4">
    <source>
        <dbReference type="EMBL" id="QKI90227.1"/>
    </source>
</evidence>
<protein>
    <submittedName>
        <fullName evidence="4">Efflux RND transporter periplasmic adaptor subunit</fullName>
    </submittedName>
</protein>
<name>A0A7D4TFQ6_9GAMM</name>
<dbReference type="KEGG" id="txa:HQN79_11935"/>
<sequence length="355" mass="39367">MQKIKYLNWAGSLFIGLVVSGIAGCQQQQETPETPLLKVKTVSIQQTQQQTQWYLSGTLQAKTTVDLAFRVAGEIAQVNVDLGDRVEADQLLVHLDPADYQLSVTSAEANIRATAAEINQTRSDLKRITALQQRKLASEQAKQQLENQLKALEAQQKANQQQLLQAQNQLNYTQLKVPVSGIIRAKLVEANQVVSAGQPVLQLIADGKREVAVDVPENRLASLPKQGQIRLQEHDYPVELRTLEPQADAASRTWTAFYRLAESQAVNALPLGQTVRVQFSQIQSGIRLPLSALYEQGDYRSVWLLQDGKAKRVPVQILRINRDSAWVAGEFPENSKVIALGVHLLSEGQALEEMP</sequence>
<feature type="domain" description="Multidrug resistance protein MdtA-like barrel-sandwich hybrid" evidence="3">
    <location>
        <begin position="64"/>
        <end position="200"/>
    </location>
</feature>
<dbReference type="Proteomes" id="UP000504724">
    <property type="component" value="Chromosome"/>
</dbReference>
<dbReference type="InterPro" id="IPR058625">
    <property type="entry name" value="MdtA-like_BSH"/>
</dbReference>
<dbReference type="NCBIfam" id="TIGR01730">
    <property type="entry name" value="RND_mfp"/>
    <property type="match status" value="1"/>
</dbReference>
<dbReference type="Gene3D" id="2.40.50.100">
    <property type="match status" value="1"/>
</dbReference>
<proteinExistence type="inferred from homology"/>
<dbReference type="Pfam" id="PF25917">
    <property type="entry name" value="BSH_RND"/>
    <property type="match status" value="1"/>
</dbReference>
<dbReference type="PANTHER" id="PTHR30469:SF18">
    <property type="entry name" value="RESISTANCE-NODULATION-CELL DIVISION (RND) EFFLUX MEMBRANE FUSION PROTEIN-RELATED"/>
    <property type="match status" value="1"/>
</dbReference>
<dbReference type="GO" id="GO:0015562">
    <property type="term" value="F:efflux transmembrane transporter activity"/>
    <property type="evidence" value="ECO:0007669"/>
    <property type="project" value="TreeGrafter"/>
</dbReference>
<dbReference type="EMBL" id="CP054020">
    <property type="protein sequence ID" value="QKI90227.1"/>
    <property type="molecule type" value="Genomic_DNA"/>
</dbReference>
<gene>
    <name evidence="4" type="ORF">HQN79_11935</name>
</gene>
<accession>A0A7D4TFQ6</accession>
<dbReference type="PANTHER" id="PTHR30469">
    <property type="entry name" value="MULTIDRUG RESISTANCE PROTEIN MDTA"/>
    <property type="match status" value="1"/>
</dbReference>
<evidence type="ECO:0000259" key="3">
    <source>
        <dbReference type="Pfam" id="PF25917"/>
    </source>
</evidence>
<dbReference type="Gene3D" id="2.40.420.20">
    <property type="match status" value="1"/>
</dbReference>